<evidence type="ECO:0000313" key="2">
    <source>
        <dbReference type="EMBL" id="JAS24094.1"/>
    </source>
</evidence>
<dbReference type="AlphaFoldDB" id="A0A1B6DEH0"/>
<dbReference type="EMBL" id="GEDC01013204">
    <property type="protein sequence ID" value="JAS24094.1"/>
    <property type="molecule type" value="Transcribed_RNA"/>
</dbReference>
<keyword evidence="1" id="KW-0732">Signal</keyword>
<sequence length="190" mass="21581">MNQIPVLIIAAILSVCTGDETCKSSKIPTLDNTSLANLTGQPLYLRYHRIRKLGDEIDGVAYNVQKNAEENTYKVDLQMIHIDGSPRVENFYWIDVPEKHEMKFNDSEYVAAYSFPYINKDQGITLLYTCADYKTGKIESFQVLSTGRYNDVSEAVKVANKISQGVTQLPFARKSEWDQYSSIKIYNSEA</sequence>
<accession>A0A1B6DEH0</accession>
<gene>
    <name evidence="2" type="ORF">g.31974</name>
</gene>
<name>A0A1B6DEH0_9HEMI</name>
<feature type="signal peptide" evidence="1">
    <location>
        <begin position="1"/>
        <end position="18"/>
    </location>
</feature>
<protein>
    <submittedName>
        <fullName evidence="2">Uncharacterized protein</fullName>
    </submittedName>
</protein>
<proteinExistence type="predicted"/>
<feature type="chain" id="PRO_5008581201" evidence="1">
    <location>
        <begin position="19"/>
        <end position="190"/>
    </location>
</feature>
<evidence type="ECO:0000256" key="1">
    <source>
        <dbReference type="SAM" id="SignalP"/>
    </source>
</evidence>
<reference evidence="2" key="1">
    <citation type="submission" date="2015-12" db="EMBL/GenBank/DDBJ databases">
        <title>De novo transcriptome assembly of four potential Pierce s Disease insect vectors from Arizona vineyards.</title>
        <authorList>
            <person name="Tassone E.E."/>
        </authorList>
    </citation>
    <scope>NUCLEOTIDE SEQUENCE</scope>
</reference>
<organism evidence="2">
    <name type="scientific">Clastoptera arizonana</name>
    <name type="common">Arizona spittle bug</name>
    <dbReference type="NCBI Taxonomy" id="38151"/>
    <lineage>
        <taxon>Eukaryota</taxon>
        <taxon>Metazoa</taxon>
        <taxon>Ecdysozoa</taxon>
        <taxon>Arthropoda</taxon>
        <taxon>Hexapoda</taxon>
        <taxon>Insecta</taxon>
        <taxon>Pterygota</taxon>
        <taxon>Neoptera</taxon>
        <taxon>Paraneoptera</taxon>
        <taxon>Hemiptera</taxon>
        <taxon>Auchenorrhyncha</taxon>
        <taxon>Cercopoidea</taxon>
        <taxon>Clastopteridae</taxon>
        <taxon>Clastoptera</taxon>
    </lineage>
</organism>